<dbReference type="GO" id="GO:0035529">
    <property type="term" value="F:NADH pyrophosphatase activity"/>
    <property type="evidence" value="ECO:0007669"/>
    <property type="project" value="TreeGrafter"/>
</dbReference>
<dbReference type="EC" id="3.6.1.22" evidence="4"/>
<organism evidence="11 12">
    <name type="scientific">Rhodosorus marinus</name>
    <dbReference type="NCBI Taxonomy" id="101924"/>
    <lineage>
        <taxon>Eukaryota</taxon>
        <taxon>Rhodophyta</taxon>
        <taxon>Stylonematophyceae</taxon>
        <taxon>Stylonematales</taxon>
        <taxon>Stylonemataceae</taxon>
        <taxon>Rhodosorus</taxon>
    </lineage>
</organism>
<comment type="catalytic activity">
    <reaction evidence="9">
        <text>a 5'-end NAD(+)-phospho-ribonucleoside in mRNA + H2O = a 5'-end phospho-adenosine-phospho-ribonucleoside in mRNA + beta-nicotinamide D-ribonucleotide + 2 H(+)</text>
        <dbReference type="Rhea" id="RHEA:60876"/>
        <dbReference type="Rhea" id="RHEA-COMP:15698"/>
        <dbReference type="Rhea" id="RHEA-COMP:15719"/>
        <dbReference type="ChEBI" id="CHEBI:14649"/>
        <dbReference type="ChEBI" id="CHEBI:15377"/>
        <dbReference type="ChEBI" id="CHEBI:15378"/>
        <dbReference type="ChEBI" id="CHEBI:144029"/>
        <dbReference type="ChEBI" id="CHEBI:144051"/>
    </reaction>
    <physiologicalReaction direction="left-to-right" evidence="9">
        <dbReference type="Rhea" id="RHEA:60877"/>
    </physiologicalReaction>
</comment>
<dbReference type="Gene3D" id="3.90.79.20">
    <property type="match status" value="1"/>
</dbReference>
<proteinExistence type="inferred from homology"/>
<dbReference type="PANTHER" id="PTHR42904:SF6">
    <property type="entry name" value="NAD-CAPPED RNA HYDROLASE NUDT12"/>
    <property type="match status" value="1"/>
</dbReference>
<comment type="similarity">
    <text evidence="3">Belongs to the Nudix hydrolase family. NudC subfamily.</text>
</comment>
<evidence type="ECO:0000313" key="11">
    <source>
        <dbReference type="EMBL" id="KAJ8903994.1"/>
    </source>
</evidence>
<dbReference type="Proteomes" id="UP001157974">
    <property type="component" value="Unassembled WGS sequence"/>
</dbReference>
<comment type="cofactor">
    <cofactor evidence="1">
        <name>Mg(2+)</name>
        <dbReference type="ChEBI" id="CHEBI:18420"/>
    </cofactor>
</comment>
<dbReference type="GO" id="GO:0046872">
    <property type="term" value="F:metal ion binding"/>
    <property type="evidence" value="ECO:0007669"/>
    <property type="project" value="UniProtKB-KW"/>
</dbReference>
<comment type="cofactor">
    <cofactor evidence="2">
        <name>Zn(2+)</name>
        <dbReference type="ChEBI" id="CHEBI:29105"/>
    </cofactor>
</comment>
<gene>
    <name evidence="11" type="ORF">NDN08_000524</name>
</gene>
<reference evidence="11 12" key="1">
    <citation type="journal article" date="2023" name="Nat. Commun.">
        <title>Origin of minicircular mitochondrial genomes in red algae.</title>
        <authorList>
            <person name="Lee Y."/>
            <person name="Cho C.H."/>
            <person name="Lee Y.M."/>
            <person name="Park S.I."/>
            <person name="Yang J.H."/>
            <person name="West J.A."/>
            <person name="Bhattacharya D."/>
            <person name="Yoon H.S."/>
        </authorList>
    </citation>
    <scope>NUCLEOTIDE SEQUENCE [LARGE SCALE GENOMIC DNA]</scope>
    <source>
        <strain evidence="11 12">CCMP1338</strain>
        <tissue evidence="11">Whole cell</tissue>
    </source>
</reference>
<dbReference type="SUPFAM" id="SSF55811">
    <property type="entry name" value="Nudix"/>
    <property type="match status" value="1"/>
</dbReference>
<feature type="domain" description="Nudix hydrolase" evidence="10">
    <location>
        <begin position="183"/>
        <end position="306"/>
    </location>
</feature>
<evidence type="ECO:0000313" key="12">
    <source>
        <dbReference type="Proteomes" id="UP001157974"/>
    </source>
</evidence>
<dbReference type="InterPro" id="IPR049734">
    <property type="entry name" value="NudC-like_C"/>
</dbReference>
<evidence type="ECO:0000256" key="7">
    <source>
        <dbReference type="ARBA" id="ARBA00022842"/>
    </source>
</evidence>
<evidence type="ECO:0000256" key="9">
    <source>
        <dbReference type="ARBA" id="ARBA00023679"/>
    </source>
</evidence>
<dbReference type="NCBIfam" id="NF001299">
    <property type="entry name" value="PRK00241.1"/>
    <property type="match status" value="1"/>
</dbReference>
<dbReference type="EMBL" id="JAMWBK010000006">
    <property type="protein sequence ID" value="KAJ8903994.1"/>
    <property type="molecule type" value="Genomic_DNA"/>
</dbReference>
<keyword evidence="6" id="KW-0378">Hydrolase</keyword>
<dbReference type="AlphaFoldDB" id="A0AAV8UN69"/>
<evidence type="ECO:0000256" key="4">
    <source>
        <dbReference type="ARBA" id="ARBA00012381"/>
    </source>
</evidence>
<dbReference type="InterPro" id="IPR050241">
    <property type="entry name" value="NAD-cap_RNA_hydrolase_NudC"/>
</dbReference>
<evidence type="ECO:0000256" key="3">
    <source>
        <dbReference type="ARBA" id="ARBA00009595"/>
    </source>
</evidence>
<dbReference type="InterPro" id="IPR000086">
    <property type="entry name" value="NUDIX_hydrolase_dom"/>
</dbReference>
<evidence type="ECO:0000256" key="2">
    <source>
        <dbReference type="ARBA" id="ARBA00001947"/>
    </source>
</evidence>
<dbReference type="Gene3D" id="3.90.79.10">
    <property type="entry name" value="Nucleoside Triphosphate Pyrophosphohydrolase"/>
    <property type="match status" value="1"/>
</dbReference>
<accession>A0AAV8UN69</accession>
<dbReference type="PANTHER" id="PTHR42904">
    <property type="entry name" value="NUDIX HYDROLASE, NUDC SUBFAMILY"/>
    <property type="match status" value="1"/>
</dbReference>
<keyword evidence="7" id="KW-0460">Magnesium</keyword>
<keyword evidence="8" id="KW-0520">NAD</keyword>
<evidence type="ECO:0000256" key="5">
    <source>
        <dbReference type="ARBA" id="ARBA00022723"/>
    </source>
</evidence>
<dbReference type="PROSITE" id="PS00893">
    <property type="entry name" value="NUDIX_BOX"/>
    <property type="match status" value="1"/>
</dbReference>
<protein>
    <recommendedName>
        <fullName evidence="4">NAD(+) diphosphatase</fullName>
        <ecNumber evidence="4">3.6.1.22</ecNumber>
    </recommendedName>
</protein>
<evidence type="ECO:0000256" key="6">
    <source>
        <dbReference type="ARBA" id="ARBA00022801"/>
    </source>
</evidence>
<dbReference type="Pfam" id="PF09296">
    <property type="entry name" value="NUDIX-like"/>
    <property type="match status" value="1"/>
</dbReference>
<dbReference type="InterPro" id="IPR015375">
    <property type="entry name" value="NADH_PPase-like_N"/>
</dbReference>
<evidence type="ECO:0000256" key="1">
    <source>
        <dbReference type="ARBA" id="ARBA00001946"/>
    </source>
</evidence>
<dbReference type="GO" id="GO:0005777">
    <property type="term" value="C:peroxisome"/>
    <property type="evidence" value="ECO:0007669"/>
    <property type="project" value="TreeGrafter"/>
</dbReference>
<name>A0AAV8UN69_9RHOD</name>
<comment type="caution">
    <text evidence="11">The sequence shown here is derived from an EMBL/GenBank/DDBJ whole genome shotgun (WGS) entry which is preliminary data.</text>
</comment>
<dbReference type="GO" id="GO:0019677">
    <property type="term" value="P:NAD+ catabolic process"/>
    <property type="evidence" value="ECO:0007669"/>
    <property type="project" value="TreeGrafter"/>
</dbReference>
<sequence length="325" mass="36031">MWREVVNAYAASPIDRRNNFRKDEGMIAASEDSPCAMTVVLDNRFRLLSDDGGLLWVQRRDLGDSSGSLTAFLGDWKRNECETWSCFAVQVEPSFSPNGLKPGYKFSELRGLTGNGKLSTEENAIAAHAKSLLEFHAKHQFCGICGSETVSEMGSSRRRCTRNLVGEEATPDMDDNCTGMWFPRTDPVVIAVIVDADRCLLGRKAVWPKGVFSALAGFMEHGESCEDAVRREVFEEAGVCVGTCRYHSSQPWPFPYSLMVGFLCKAETTEITVDVDELETARWFSRAEVLEMIKGTSDNKLPPPMAIANRLCMAFAESDSIASFD</sequence>
<evidence type="ECO:0000259" key="10">
    <source>
        <dbReference type="PROSITE" id="PS51462"/>
    </source>
</evidence>
<dbReference type="PROSITE" id="PS51462">
    <property type="entry name" value="NUDIX"/>
    <property type="match status" value="1"/>
</dbReference>
<dbReference type="GO" id="GO:0005829">
    <property type="term" value="C:cytosol"/>
    <property type="evidence" value="ECO:0007669"/>
    <property type="project" value="TreeGrafter"/>
</dbReference>
<dbReference type="InterPro" id="IPR020084">
    <property type="entry name" value="NUDIX_hydrolase_CS"/>
</dbReference>
<evidence type="ECO:0000256" key="8">
    <source>
        <dbReference type="ARBA" id="ARBA00023027"/>
    </source>
</evidence>
<dbReference type="CDD" id="cd03429">
    <property type="entry name" value="NUDIX_NADH_pyrophosphatase_Nudt13"/>
    <property type="match status" value="1"/>
</dbReference>
<dbReference type="GO" id="GO:0006742">
    <property type="term" value="P:NADP+ catabolic process"/>
    <property type="evidence" value="ECO:0007669"/>
    <property type="project" value="TreeGrafter"/>
</dbReference>
<dbReference type="InterPro" id="IPR015797">
    <property type="entry name" value="NUDIX_hydrolase-like_dom_sf"/>
</dbReference>
<dbReference type="Pfam" id="PF00293">
    <property type="entry name" value="NUDIX"/>
    <property type="match status" value="1"/>
</dbReference>
<keyword evidence="12" id="KW-1185">Reference proteome</keyword>
<keyword evidence="5" id="KW-0479">Metal-binding</keyword>